<evidence type="ECO:0000256" key="3">
    <source>
        <dbReference type="ARBA" id="ARBA00022448"/>
    </source>
</evidence>
<proteinExistence type="predicted"/>
<evidence type="ECO:0000259" key="8">
    <source>
        <dbReference type="Pfam" id="PF25780"/>
    </source>
</evidence>
<reference evidence="9" key="1">
    <citation type="submission" date="2021-02" db="EMBL/GenBank/DDBJ databases">
        <authorList>
            <person name="Nowell W R."/>
        </authorList>
    </citation>
    <scope>NUCLEOTIDE SEQUENCE</scope>
</reference>
<evidence type="ECO:0000256" key="4">
    <source>
        <dbReference type="ARBA" id="ARBA00022490"/>
    </source>
</evidence>
<dbReference type="Gene3D" id="1.25.10.10">
    <property type="entry name" value="Leucine-rich Repeat Variant"/>
    <property type="match status" value="1"/>
</dbReference>
<dbReference type="Proteomes" id="UP000663844">
    <property type="component" value="Unassembled WGS sequence"/>
</dbReference>
<dbReference type="InterPro" id="IPR011989">
    <property type="entry name" value="ARM-like"/>
</dbReference>
<accession>A0A820MYC1</accession>
<keyword evidence="6" id="KW-0653">Protein transport</keyword>
<dbReference type="AlphaFoldDB" id="A0A820MYC1"/>
<dbReference type="InterPro" id="IPR057672">
    <property type="entry name" value="TPR_IPO4/5"/>
</dbReference>
<keyword evidence="4" id="KW-0963">Cytoplasm</keyword>
<sequence length="112" mass="13037">MSALCNTTISGPIRLTAAVMLRRLFQTQFENFWSKYSPDQQMILKKELFARIIQLDDDENIRKKICYVVAELAKNLMDENDQSQWPEVMDFLFQSANSVHSSLKESALIIFE</sequence>
<organism evidence="9 10">
    <name type="scientific">Adineta steineri</name>
    <dbReference type="NCBI Taxonomy" id="433720"/>
    <lineage>
        <taxon>Eukaryota</taxon>
        <taxon>Metazoa</taxon>
        <taxon>Spiralia</taxon>
        <taxon>Gnathifera</taxon>
        <taxon>Rotifera</taxon>
        <taxon>Eurotatoria</taxon>
        <taxon>Bdelloidea</taxon>
        <taxon>Adinetida</taxon>
        <taxon>Adinetidae</taxon>
        <taxon>Adineta</taxon>
    </lineage>
</organism>
<gene>
    <name evidence="9" type="ORF">OXD698_LOCUS50360</name>
</gene>
<comment type="caution">
    <text evidence="9">The sequence shown here is derived from an EMBL/GenBank/DDBJ whole genome shotgun (WGS) entry which is preliminary data.</text>
</comment>
<evidence type="ECO:0000313" key="9">
    <source>
        <dbReference type="EMBL" id="CAF4380676.1"/>
    </source>
</evidence>
<evidence type="ECO:0000256" key="2">
    <source>
        <dbReference type="ARBA" id="ARBA00004496"/>
    </source>
</evidence>
<keyword evidence="7" id="KW-0539">Nucleus</keyword>
<evidence type="ECO:0000313" key="10">
    <source>
        <dbReference type="Proteomes" id="UP000663844"/>
    </source>
</evidence>
<evidence type="ECO:0000256" key="7">
    <source>
        <dbReference type="ARBA" id="ARBA00023242"/>
    </source>
</evidence>
<dbReference type="InterPro" id="IPR016024">
    <property type="entry name" value="ARM-type_fold"/>
</dbReference>
<dbReference type="Pfam" id="PF25780">
    <property type="entry name" value="TPR_IPO5"/>
    <property type="match status" value="1"/>
</dbReference>
<comment type="subcellular location">
    <subcellularLocation>
        <location evidence="2">Cytoplasm</location>
    </subcellularLocation>
    <subcellularLocation>
        <location evidence="1">Nucleus</location>
    </subcellularLocation>
</comment>
<keyword evidence="5" id="KW-0677">Repeat</keyword>
<dbReference type="GO" id="GO:0006606">
    <property type="term" value="P:protein import into nucleus"/>
    <property type="evidence" value="ECO:0007669"/>
    <property type="project" value="InterPro"/>
</dbReference>
<dbReference type="GO" id="GO:0005737">
    <property type="term" value="C:cytoplasm"/>
    <property type="evidence" value="ECO:0007669"/>
    <property type="project" value="UniProtKB-SubCell"/>
</dbReference>
<name>A0A820MYC1_9BILA</name>
<evidence type="ECO:0000256" key="5">
    <source>
        <dbReference type="ARBA" id="ARBA00022737"/>
    </source>
</evidence>
<feature type="domain" description="IPO4/5-like TPR repeats" evidence="8">
    <location>
        <begin position="58"/>
        <end position="112"/>
    </location>
</feature>
<evidence type="ECO:0000256" key="6">
    <source>
        <dbReference type="ARBA" id="ARBA00022927"/>
    </source>
</evidence>
<dbReference type="EMBL" id="CAJOAZ010024016">
    <property type="protein sequence ID" value="CAF4380676.1"/>
    <property type="molecule type" value="Genomic_DNA"/>
</dbReference>
<keyword evidence="3" id="KW-0813">Transport</keyword>
<evidence type="ECO:0000256" key="1">
    <source>
        <dbReference type="ARBA" id="ARBA00004123"/>
    </source>
</evidence>
<dbReference type="PANTHER" id="PTHR10527">
    <property type="entry name" value="IMPORTIN BETA"/>
    <property type="match status" value="1"/>
</dbReference>
<dbReference type="InterPro" id="IPR040122">
    <property type="entry name" value="Importin_beta"/>
</dbReference>
<dbReference type="SUPFAM" id="SSF48371">
    <property type="entry name" value="ARM repeat"/>
    <property type="match status" value="1"/>
</dbReference>
<protein>
    <recommendedName>
        <fullName evidence="8">IPO4/5-like TPR repeats domain-containing protein</fullName>
    </recommendedName>
</protein>